<proteinExistence type="inferred from homology"/>
<evidence type="ECO:0000256" key="2">
    <source>
        <dbReference type="ARBA" id="ARBA00022801"/>
    </source>
</evidence>
<evidence type="ECO:0000259" key="4">
    <source>
        <dbReference type="Pfam" id="PF01156"/>
    </source>
</evidence>
<feature type="domain" description="Inosine/uridine-preferring nucleoside hydrolase" evidence="4">
    <location>
        <begin position="5"/>
        <end position="346"/>
    </location>
</feature>
<name>A0AAX4K225_9TREE</name>
<keyword evidence="3" id="KW-0326">Glycosidase</keyword>
<dbReference type="PANTHER" id="PTHR12304">
    <property type="entry name" value="INOSINE-URIDINE PREFERRING NUCLEOSIDE HYDROLASE"/>
    <property type="match status" value="1"/>
</dbReference>
<dbReference type="PANTHER" id="PTHR12304:SF56">
    <property type="entry name" value="HYDROLASE, PUTATIVE (AFU_ORTHOLOGUE AFUA_1G11790)-RELATED"/>
    <property type="match status" value="1"/>
</dbReference>
<dbReference type="GO" id="GO:0005829">
    <property type="term" value="C:cytosol"/>
    <property type="evidence" value="ECO:0007669"/>
    <property type="project" value="TreeGrafter"/>
</dbReference>
<keyword evidence="2" id="KW-0378">Hydrolase</keyword>
<evidence type="ECO:0000256" key="1">
    <source>
        <dbReference type="ARBA" id="ARBA00009176"/>
    </source>
</evidence>
<keyword evidence="6" id="KW-1185">Reference proteome</keyword>
<dbReference type="Proteomes" id="UP001355207">
    <property type="component" value="Chromosome 7"/>
</dbReference>
<dbReference type="EMBL" id="CP144104">
    <property type="protein sequence ID" value="WWC90885.1"/>
    <property type="molecule type" value="Genomic_DNA"/>
</dbReference>
<protein>
    <recommendedName>
        <fullName evidence="4">Inosine/uridine-preferring nucleoside hydrolase domain-containing protein</fullName>
    </recommendedName>
</protein>
<dbReference type="SUPFAM" id="SSF53590">
    <property type="entry name" value="Nucleoside hydrolase"/>
    <property type="match status" value="1"/>
</dbReference>
<dbReference type="InterPro" id="IPR001910">
    <property type="entry name" value="Inosine/uridine_hydrolase_dom"/>
</dbReference>
<dbReference type="GO" id="GO:0008477">
    <property type="term" value="F:purine nucleosidase activity"/>
    <property type="evidence" value="ECO:0007669"/>
    <property type="project" value="TreeGrafter"/>
</dbReference>
<reference evidence="5 6" key="1">
    <citation type="submission" date="2024-01" db="EMBL/GenBank/DDBJ databases">
        <title>Comparative genomics of Cryptococcus and Kwoniella reveals pathogenesis evolution and contrasting modes of karyotype evolution via chromosome fusion or intercentromeric recombination.</title>
        <authorList>
            <person name="Coelho M.A."/>
            <person name="David-Palma M."/>
            <person name="Shea T."/>
            <person name="Bowers K."/>
            <person name="McGinley-Smith S."/>
            <person name="Mohammad A.W."/>
            <person name="Gnirke A."/>
            <person name="Yurkov A.M."/>
            <person name="Nowrousian M."/>
            <person name="Sun S."/>
            <person name="Cuomo C.A."/>
            <person name="Heitman J."/>
        </authorList>
    </citation>
    <scope>NUCLEOTIDE SEQUENCE [LARGE SCALE GENOMIC DNA]</scope>
    <source>
        <strain evidence="5 6">CBS 6074</strain>
    </source>
</reference>
<dbReference type="Gene3D" id="3.90.245.10">
    <property type="entry name" value="Ribonucleoside hydrolase-like"/>
    <property type="match status" value="1"/>
</dbReference>
<organism evidence="5 6">
    <name type="scientific">Kwoniella dendrophila CBS 6074</name>
    <dbReference type="NCBI Taxonomy" id="1295534"/>
    <lineage>
        <taxon>Eukaryota</taxon>
        <taxon>Fungi</taxon>
        <taxon>Dikarya</taxon>
        <taxon>Basidiomycota</taxon>
        <taxon>Agaricomycotina</taxon>
        <taxon>Tremellomycetes</taxon>
        <taxon>Tremellales</taxon>
        <taxon>Cryptococcaceae</taxon>
        <taxon>Kwoniella</taxon>
    </lineage>
</organism>
<dbReference type="Pfam" id="PF01156">
    <property type="entry name" value="IU_nuc_hydro"/>
    <property type="match status" value="1"/>
</dbReference>
<evidence type="ECO:0000256" key="3">
    <source>
        <dbReference type="ARBA" id="ARBA00023295"/>
    </source>
</evidence>
<dbReference type="InterPro" id="IPR036452">
    <property type="entry name" value="Ribo_hydro-like"/>
</dbReference>
<accession>A0AAX4K225</accession>
<evidence type="ECO:0000313" key="5">
    <source>
        <dbReference type="EMBL" id="WWC90885.1"/>
    </source>
</evidence>
<gene>
    <name evidence="5" type="ORF">L201_005822</name>
</gene>
<sequence>MAQKIIIDTDPGVDDVLAILLALASPELEVLLISIVFGNTHAQLAHDNLLKIYYNLSKEISEIPESKERFKKALSNHKKTKLALGEDDPIDGEKSVAAYFHGPDGLSNITKTHPQLTPPKLDPSEQHDYLEITQKPSHQVMLDILREEDDDSVVIVALGPLTNLAHAFRNDPETFSKVSRIVWMGGALDHPGNTSPVAEFNCFADPYAANEILNGCKKGSFELILAPLDITTPHSIPFSDLIHPSIVSIPDKNGLIPKESKNAGPLEIFISSMLIRVRGLQASFGLRDSMEMHDPLAIWFALSHASRKRNTEALKEEGWELKQRDFQIERIGELTRGMCIIDKRGTGETGVDRSKDEDLKSYGIGKKDEETGRMGEKIEKSKNLPWVITNTPGPEELRRVLLGRVFGDKV</sequence>
<dbReference type="GO" id="GO:0006152">
    <property type="term" value="P:purine nucleoside catabolic process"/>
    <property type="evidence" value="ECO:0007669"/>
    <property type="project" value="TreeGrafter"/>
</dbReference>
<dbReference type="GeneID" id="91096492"/>
<comment type="similarity">
    <text evidence="1">Belongs to the IUNH family.</text>
</comment>
<dbReference type="RefSeq" id="XP_066077648.1">
    <property type="nucleotide sequence ID" value="XM_066221551.1"/>
</dbReference>
<evidence type="ECO:0000313" key="6">
    <source>
        <dbReference type="Proteomes" id="UP001355207"/>
    </source>
</evidence>
<dbReference type="AlphaFoldDB" id="A0AAX4K225"/>
<dbReference type="InterPro" id="IPR023186">
    <property type="entry name" value="IUNH"/>
</dbReference>